<sequence>PVQPVRPPDAGRGTRPRPAVKPVRRSTEAERAEFRTLAQPVWERHSASVNRAMTRMPALRGAQVDAARADLVAVHIYLSGGQGELGQGDGVPAGYTACLGSGLCRLPSYRGAVVRGGLPEGGLERFMPGSVVREPGPVSALPIGVAAGLSAATGGYVIWSSTGRRVRPLLGSAPGVASDEVVFPPGAAFRVLDVRSAGPAPIVLMTEVIGGGPVDERPGGLDDADRATLERLDEALRRQSASTGGASPAAWPARCAEPLGTGAA</sequence>
<feature type="non-terminal residue" evidence="2">
    <location>
        <position position="1"/>
    </location>
</feature>
<reference evidence="2 3" key="1">
    <citation type="submission" date="2024-09" db="EMBL/GenBank/DDBJ databases">
        <authorList>
            <person name="Sun Q."/>
            <person name="Mori K."/>
        </authorList>
    </citation>
    <scope>NUCLEOTIDE SEQUENCE [LARGE SCALE GENOMIC DNA]</scope>
    <source>
        <strain evidence="2 3">TBRC 0563</strain>
    </source>
</reference>
<evidence type="ECO:0008006" key="4">
    <source>
        <dbReference type="Google" id="ProtNLM"/>
    </source>
</evidence>
<protein>
    <recommendedName>
        <fullName evidence="4">ADP-ribosyltransferase exoenzyme</fullName>
    </recommendedName>
</protein>
<feature type="region of interest" description="Disordered" evidence="1">
    <location>
        <begin position="237"/>
        <end position="264"/>
    </location>
</feature>
<evidence type="ECO:0000313" key="3">
    <source>
        <dbReference type="Proteomes" id="UP001589627"/>
    </source>
</evidence>
<comment type="caution">
    <text evidence="2">The sequence shown here is derived from an EMBL/GenBank/DDBJ whole genome shotgun (WGS) entry which is preliminary data.</text>
</comment>
<evidence type="ECO:0000313" key="2">
    <source>
        <dbReference type="EMBL" id="MFB9839004.1"/>
    </source>
</evidence>
<keyword evidence="3" id="KW-1185">Reference proteome</keyword>
<organism evidence="2 3">
    <name type="scientific">Actinoallomurus acaciae</name>
    <dbReference type="NCBI Taxonomy" id="502577"/>
    <lineage>
        <taxon>Bacteria</taxon>
        <taxon>Bacillati</taxon>
        <taxon>Actinomycetota</taxon>
        <taxon>Actinomycetes</taxon>
        <taxon>Streptosporangiales</taxon>
        <taxon>Thermomonosporaceae</taxon>
        <taxon>Actinoallomurus</taxon>
    </lineage>
</organism>
<dbReference type="RefSeq" id="WP_378212085.1">
    <property type="nucleotide sequence ID" value="NZ_JBHLZP010000617.1"/>
</dbReference>
<name>A0ABV5YVC0_9ACTN</name>
<feature type="region of interest" description="Disordered" evidence="1">
    <location>
        <begin position="1"/>
        <end position="32"/>
    </location>
</feature>
<accession>A0ABV5YVC0</accession>
<evidence type="ECO:0000256" key="1">
    <source>
        <dbReference type="SAM" id="MobiDB-lite"/>
    </source>
</evidence>
<dbReference type="EMBL" id="JBHLZP010000617">
    <property type="protein sequence ID" value="MFB9839004.1"/>
    <property type="molecule type" value="Genomic_DNA"/>
</dbReference>
<gene>
    <name evidence="2" type="ORF">ACFFNX_43345</name>
</gene>
<dbReference type="Gene3D" id="3.90.176.10">
    <property type="entry name" value="Toxin ADP-ribosyltransferase, Chain A, domain 1"/>
    <property type="match status" value="1"/>
</dbReference>
<dbReference type="Proteomes" id="UP001589627">
    <property type="component" value="Unassembled WGS sequence"/>
</dbReference>
<proteinExistence type="predicted"/>